<protein>
    <recommendedName>
        <fullName evidence="2">A-kinase anchor protein 7-like phosphoesterase domain-containing protein</fullName>
    </recommendedName>
</protein>
<sequence length="805" mass="90089">MSQAVGRMYHPTSSLRRAGDIPHIHPANAQHRYQHNYNNAVQVYTVTTRNSSPPHHRPFHNGGGGYGSGPPPSPPHHTPRGRRGGRYPPNSYYNSPPPQQQPYHHPHQQQQHYHHPHHHQHQQHVQQQQQQHHPQRQSPPPPPPQSQQHHHHHSSSNSSSYYPKNQNQTGHNQAQRGSRGSGLEWDLEWDNYDLGSDKAKKAAQQRKRNERQDGRRKSGNGLMGNDFDLEWDDYDLRPKIEETDDGVELVLPENYLPLLKASNKATLSRGQIPISAIQVRRLPHRTFLSAKTLGFNKDLLVLTTDFPGLGDANETKELLEDALVDEREAFLLSQNNNGPEVCKLNGSSNRGSVSGSTSDIPSRIEGSVTDSDSIRDRSQDLTDSDDQSTNDFLDDEYELPCHDRLADVNLYALSPHDFDSPDSIFSRSLADLTDLSLYEEFGVETIRRRRALLGADKGGRDSLLKEATRKLSLKAKKRKRRTSDKSGGDGSVIGGGLDEGDDKKQKRVAPNYFVAIQVCSPEIHQALQNVQQTVMAGDEKLKDAMVPIPTLHLTIMVMHLANDEDVERAKLALMECHRLLGPEITRKKLNVWFHGLGHFNNQVMFAKIKDIDGILDTLYNVAETVENCYRRHGIQSTGERGFKPHLTVMKLSRAPSLRKKGVRRIKSELYRQHSATVFGNQPVSGFQLCSINKPKSEDGYYYKAHEVLFNEDVSPIPDPFDLTGMDDGPKGPITEHVSSSVIEEEPKEPMTEGVSSPVEPSDSRAANQTSESLEAKEASQTPDTEPQTSPTANTEGDKPSTSAPT</sequence>
<keyword evidence="4" id="KW-1185">Reference proteome</keyword>
<feature type="compositionally biased region" description="Low complexity" evidence="1">
    <location>
        <begin position="346"/>
        <end position="358"/>
    </location>
</feature>
<feature type="compositionally biased region" description="Polar residues" evidence="1">
    <location>
        <begin position="169"/>
        <end position="178"/>
    </location>
</feature>
<dbReference type="Proteomes" id="UP000007110">
    <property type="component" value="Unassembled WGS sequence"/>
</dbReference>
<dbReference type="PANTHER" id="PTHR15934:SF2">
    <property type="entry name" value="A-KINASE ANCHOR PROTEIN 7-LIKE PHOSPHOESTERASE DOMAIN-CONTAINING PROTEIN"/>
    <property type="match status" value="1"/>
</dbReference>
<dbReference type="RefSeq" id="XP_030838545.1">
    <property type="nucleotide sequence ID" value="XM_030982685.1"/>
</dbReference>
<feature type="region of interest" description="Disordered" evidence="1">
    <location>
        <begin position="341"/>
        <end position="394"/>
    </location>
</feature>
<dbReference type="RefSeq" id="XP_001184597.2">
    <property type="nucleotide sequence ID" value="XM_001184597.4"/>
</dbReference>
<dbReference type="AlphaFoldDB" id="A0A7M7NLV0"/>
<dbReference type="EnsemblMetazoa" id="XM_030982686">
    <property type="protein sequence ID" value="XP_030838546"/>
    <property type="gene ID" value="LOC754150"/>
</dbReference>
<feature type="region of interest" description="Disordered" evidence="1">
    <location>
        <begin position="474"/>
        <end position="502"/>
    </location>
</feature>
<reference evidence="3" key="2">
    <citation type="submission" date="2021-01" db="UniProtKB">
        <authorList>
            <consortium name="EnsemblMetazoa"/>
        </authorList>
    </citation>
    <scope>IDENTIFICATION</scope>
</reference>
<dbReference type="GeneID" id="754150"/>
<dbReference type="KEGG" id="spu:754150"/>
<dbReference type="SUPFAM" id="SSF55144">
    <property type="entry name" value="LigT-like"/>
    <property type="match status" value="1"/>
</dbReference>
<dbReference type="OMA" id="HNSYRSH"/>
<feature type="compositionally biased region" description="Polar residues" evidence="1">
    <location>
        <begin position="764"/>
        <end position="805"/>
    </location>
</feature>
<dbReference type="PANTHER" id="PTHR15934">
    <property type="entry name" value="RNA 2',3'-CYCLIC PHOSPHODIESTERASE"/>
    <property type="match status" value="1"/>
</dbReference>
<dbReference type="EnsemblMetazoa" id="XM_030982685">
    <property type="protein sequence ID" value="XP_030838545"/>
    <property type="gene ID" value="LOC754150"/>
</dbReference>
<reference evidence="4" key="1">
    <citation type="submission" date="2015-02" db="EMBL/GenBank/DDBJ databases">
        <title>Genome sequencing for Strongylocentrotus purpuratus.</title>
        <authorList>
            <person name="Murali S."/>
            <person name="Liu Y."/>
            <person name="Vee V."/>
            <person name="English A."/>
            <person name="Wang M."/>
            <person name="Skinner E."/>
            <person name="Han Y."/>
            <person name="Muzny D.M."/>
            <person name="Worley K.C."/>
            <person name="Gibbs R.A."/>
        </authorList>
    </citation>
    <scope>NUCLEOTIDE SEQUENCE</scope>
</reference>
<feature type="compositionally biased region" description="Gly residues" evidence="1">
    <location>
        <begin position="488"/>
        <end position="497"/>
    </location>
</feature>
<organism evidence="3 4">
    <name type="scientific">Strongylocentrotus purpuratus</name>
    <name type="common">Purple sea urchin</name>
    <dbReference type="NCBI Taxonomy" id="7668"/>
    <lineage>
        <taxon>Eukaryota</taxon>
        <taxon>Metazoa</taxon>
        <taxon>Echinodermata</taxon>
        <taxon>Eleutherozoa</taxon>
        <taxon>Echinozoa</taxon>
        <taxon>Echinoidea</taxon>
        <taxon>Euechinoidea</taxon>
        <taxon>Echinacea</taxon>
        <taxon>Camarodonta</taxon>
        <taxon>Echinidea</taxon>
        <taxon>Strongylocentrotidae</taxon>
        <taxon>Strongylocentrotus</taxon>
    </lineage>
</organism>
<evidence type="ECO:0000259" key="2">
    <source>
        <dbReference type="Pfam" id="PF10469"/>
    </source>
</evidence>
<dbReference type="Gene3D" id="3.90.1140.10">
    <property type="entry name" value="Cyclic phosphodiesterase"/>
    <property type="match status" value="1"/>
</dbReference>
<dbReference type="Pfam" id="PF10469">
    <property type="entry name" value="AKAP7_NLS"/>
    <property type="match status" value="1"/>
</dbReference>
<evidence type="ECO:0000256" key="1">
    <source>
        <dbReference type="SAM" id="MobiDB-lite"/>
    </source>
</evidence>
<feature type="compositionally biased region" description="Acidic residues" evidence="1">
    <location>
        <begin position="382"/>
        <end position="394"/>
    </location>
</feature>
<evidence type="ECO:0000313" key="3">
    <source>
        <dbReference type="EnsemblMetazoa" id="XP_030838546"/>
    </source>
</evidence>
<dbReference type="EnsemblMetazoa" id="XM_001184597">
    <property type="protein sequence ID" value="XP_001184597"/>
    <property type="gene ID" value="LOC754150"/>
</dbReference>
<feature type="compositionally biased region" description="Basic residues" evidence="1">
    <location>
        <begin position="104"/>
        <end position="122"/>
    </location>
</feature>
<feature type="region of interest" description="Disordered" evidence="1">
    <location>
        <begin position="48"/>
        <end position="181"/>
    </location>
</feature>
<dbReference type="RefSeq" id="XP_030838546.1">
    <property type="nucleotide sequence ID" value="XM_030982686.1"/>
</dbReference>
<proteinExistence type="predicted"/>
<dbReference type="InterPro" id="IPR052641">
    <property type="entry name" value="AKAP7_isoform_gamma"/>
</dbReference>
<feature type="region of interest" description="Disordered" evidence="1">
    <location>
        <begin position="718"/>
        <end position="805"/>
    </location>
</feature>
<feature type="region of interest" description="Disordered" evidence="1">
    <location>
        <begin position="1"/>
        <end position="20"/>
    </location>
</feature>
<dbReference type="InterPro" id="IPR009097">
    <property type="entry name" value="Cyclic_Pdiesterase"/>
</dbReference>
<feature type="compositionally biased region" description="Low complexity" evidence="1">
    <location>
        <begin position="123"/>
        <end position="132"/>
    </location>
</feature>
<evidence type="ECO:0000313" key="4">
    <source>
        <dbReference type="Proteomes" id="UP000007110"/>
    </source>
</evidence>
<feature type="domain" description="A-kinase anchor protein 7-like phosphoesterase" evidence="2">
    <location>
        <begin position="510"/>
        <end position="707"/>
    </location>
</feature>
<accession>A0A7M7NLV0</accession>
<feature type="region of interest" description="Disordered" evidence="1">
    <location>
        <begin position="196"/>
        <end position="224"/>
    </location>
</feature>
<dbReference type="InterPro" id="IPR019510">
    <property type="entry name" value="AKAP7-like_phosphoesterase"/>
</dbReference>
<feature type="compositionally biased region" description="Low complexity" evidence="1">
    <location>
        <begin position="155"/>
        <end position="168"/>
    </location>
</feature>
<name>A0A7M7NLV0_STRPU</name>